<sequence>MRGVPCARGLRAAACGLQVRTAETRCLHRRMCPLLSPSRSAAASEEGSLECTCECARPRGASHLSAHHVLRSFAVISTELNLCAARPPPRAHGLTSSFMPHRDWGGLRDLRFKRGSARTPPRMPRVQGPPRLREWSCGRGLHLMCARRRTLLRLSPTATARYSTRTRAWTSGRSGIDVHPKEGAVPAGGVSIGVRGQLYPARRQSRTPLPVHALATA</sequence>
<reference evidence="1" key="1">
    <citation type="submission" date="2023-03" db="EMBL/GenBank/DDBJ databases">
        <title>Massive genome expansion in bonnet fungi (Mycena s.s.) driven by repeated elements and novel gene families across ecological guilds.</title>
        <authorList>
            <consortium name="Lawrence Berkeley National Laboratory"/>
            <person name="Harder C.B."/>
            <person name="Miyauchi S."/>
            <person name="Viragh M."/>
            <person name="Kuo A."/>
            <person name="Thoen E."/>
            <person name="Andreopoulos B."/>
            <person name="Lu D."/>
            <person name="Skrede I."/>
            <person name="Drula E."/>
            <person name="Henrissat B."/>
            <person name="Morin E."/>
            <person name="Kohler A."/>
            <person name="Barry K."/>
            <person name="LaButti K."/>
            <person name="Morin E."/>
            <person name="Salamov A."/>
            <person name="Lipzen A."/>
            <person name="Mereny Z."/>
            <person name="Hegedus B."/>
            <person name="Baldrian P."/>
            <person name="Stursova M."/>
            <person name="Weitz H."/>
            <person name="Taylor A."/>
            <person name="Grigoriev I.V."/>
            <person name="Nagy L.G."/>
            <person name="Martin F."/>
            <person name="Kauserud H."/>
        </authorList>
    </citation>
    <scope>NUCLEOTIDE SEQUENCE</scope>
    <source>
        <strain evidence="1">CBHHK067</strain>
    </source>
</reference>
<keyword evidence="2" id="KW-1185">Reference proteome</keyword>
<dbReference type="Proteomes" id="UP001221757">
    <property type="component" value="Unassembled WGS sequence"/>
</dbReference>
<accession>A0AAD7GAA7</accession>
<protein>
    <submittedName>
        <fullName evidence="1">Uncharacterized protein</fullName>
    </submittedName>
</protein>
<name>A0AAD7GAA7_MYCRO</name>
<evidence type="ECO:0000313" key="2">
    <source>
        <dbReference type="Proteomes" id="UP001221757"/>
    </source>
</evidence>
<dbReference type="EMBL" id="JARKIE010000178">
    <property type="protein sequence ID" value="KAJ7670967.1"/>
    <property type="molecule type" value="Genomic_DNA"/>
</dbReference>
<organism evidence="1 2">
    <name type="scientific">Mycena rosella</name>
    <name type="common">Pink bonnet</name>
    <name type="synonym">Agaricus rosellus</name>
    <dbReference type="NCBI Taxonomy" id="1033263"/>
    <lineage>
        <taxon>Eukaryota</taxon>
        <taxon>Fungi</taxon>
        <taxon>Dikarya</taxon>
        <taxon>Basidiomycota</taxon>
        <taxon>Agaricomycotina</taxon>
        <taxon>Agaricomycetes</taxon>
        <taxon>Agaricomycetidae</taxon>
        <taxon>Agaricales</taxon>
        <taxon>Marasmiineae</taxon>
        <taxon>Mycenaceae</taxon>
        <taxon>Mycena</taxon>
    </lineage>
</organism>
<proteinExistence type="predicted"/>
<evidence type="ECO:0000313" key="1">
    <source>
        <dbReference type="EMBL" id="KAJ7670967.1"/>
    </source>
</evidence>
<comment type="caution">
    <text evidence="1">The sequence shown here is derived from an EMBL/GenBank/DDBJ whole genome shotgun (WGS) entry which is preliminary data.</text>
</comment>
<gene>
    <name evidence="1" type="ORF">B0H17DRAFT_197930</name>
</gene>
<dbReference type="AlphaFoldDB" id="A0AAD7GAA7"/>